<keyword evidence="2" id="KW-0732">Signal</keyword>
<accession>A0ABV4U5V8</accession>
<sequence length="607" mass="69537">MRKIRLDIMCMAIVTATGTWAASTSADTLASRIAIVVAEQATPAERNAADQLQRYLGKIYGVEFDVIAEPAEERDHIFVGRSQWTQGIDLGPLGTEGIVIQTRERDMILIGGPPRGTLNAVFTFLQDEMGCRWYAPDEQLIPERKLSESDLSQGLRSLVGELDVRYMPPFTHRQYFGQSTQDVEFAVKNRLNGRNWQRPIPEEWGGNVYMAQPTGGHTLIRSFLKPDDHFDTHPEWFAWREEAGEHQTSQPCLTHPEVHEQVTVEVLAYLEEHYPTWEAGPKIVSVSNADNDRYCECERCTEVYEREGAKSGALLELVNAVADAVAEDYPDVLVSTLAYWKTSTPPARLRARPNVLIHLGTMQRDHKVGVDQTKYGDYLQRWGRVAQHLYIWDYDTNYHNYMRPHPSYRAVPRSLKFFRVRGVTGVFVQGGWGKPELHNMRAWVNGQLLWDPSRNPRALMREFAEAYYGEAASYVLDYMETIYRAVQRAEKSYLSVYGTTDTWLKLPDMNRAQELITQARTAVEDDERLRERIDLLQMGLDMIWLERYEELRNAAEETNAPFNGPDDPLALVDHYAENPLNVATMREGQSGDYGQFLSRIRETLTSE</sequence>
<evidence type="ECO:0000256" key="2">
    <source>
        <dbReference type="SAM" id="SignalP"/>
    </source>
</evidence>
<gene>
    <name evidence="3" type="ORF">ACERK3_08445</name>
</gene>
<comment type="caution">
    <text evidence="3">The sequence shown here is derived from an EMBL/GenBank/DDBJ whole genome shotgun (WGS) entry which is preliminary data.</text>
</comment>
<dbReference type="InterPro" id="IPR029018">
    <property type="entry name" value="Hex-like_dom2"/>
</dbReference>
<evidence type="ECO:0000313" key="4">
    <source>
        <dbReference type="Proteomes" id="UP001575105"/>
    </source>
</evidence>
<organism evidence="3 4">
    <name type="scientific">Natronomicrosphaera hydrolytica</name>
    <dbReference type="NCBI Taxonomy" id="3242702"/>
    <lineage>
        <taxon>Bacteria</taxon>
        <taxon>Pseudomonadati</taxon>
        <taxon>Planctomycetota</taxon>
        <taxon>Phycisphaerae</taxon>
        <taxon>Phycisphaerales</taxon>
        <taxon>Phycisphaeraceae</taxon>
        <taxon>Natronomicrosphaera</taxon>
    </lineage>
</organism>
<reference evidence="3 4" key="1">
    <citation type="submission" date="2024-08" db="EMBL/GenBank/DDBJ databases">
        <title>Whole-genome sequencing of halo(alkali)philic microorganisms from hypersaline lakes.</title>
        <authorList>
            <person name="Sorokin D.Y."/>
            <person name="Merkel A.Y."/>
            <person name="Messina E."/>
            <person name="Yakimov M."/>
        </authorList>
    </citation>
    <scope>NUCLEOTIDE SEQUENCE [LARGE SCALE GENOMIC DNA]</scope>
    <source>
        <strain evidence="3 4">AB-hyl4</strain>
    </source>
</reference>
<dbReference type="PANTHER" id="PTHR47406:SF2">
    <property type="entry name" value="ALPHA GLUCURONIDASE N-TERMINAL DOMAIN-CONTAINING PROTEIN"/>
    <property type="match status" value="1"/>
</dbReference>
<keyword evidence="1" id="KW-0378">Hydrolase</keyword>
<dbReference type="Pfam" id="PF16126">
    <property type="entry name" value="DUF4838"/>
    <property type="match status" value="1"/>
</dbReference>
<dbReference type="Gene3D" id="3.30.379.10">
    <property type="entry name" value="Chitobiase/beta-hexosaminidase domain 2-like"/>
    <property type="match status" value="1"/>
</dbReference>
<dbReference type="PANTHER" id="PTHR47406">
    <property type="entry name" value="COAGULATION FACTOR 5/8 TYPE, C-TERMINAL"/>
    <property type="match status" value="1"/>
</dbReference>
<dbReference type="SUPFAM" id="SSF55545">
    <property type="entry name" value="beta-N-acetylhexosaminidase-like domain"/>
    <property type="match status" value="1"/>
</dbReference>
<evidence type="ECO:0000256" key="1">
    <source>
        <dbReference type="ARBA" id="ARBA00022801"/>
    </source>
</evidence>
<proteinExistence type="predicted"/>
<dbReference type="RefSeq" id="WP_425345245.1">
    <property type="nucleotide sequence ID" value="NZ_JBGUBD010000004.1"/>
</dbReference>
<feature type="chain" id="PRO_5045925705" evidence="2">
    <location>
        <begin position="22"/>
        <end position="607"/>
    </location>
</feature>
<keyword evidence="4" id="KW-1185">Reference proteome</keyword>
<dbReference type="InterPro" id="IPR032287">
    <property type="entry name" value="DUF4838"/>
</dbReference>
<feature type="signal peptide" evidence="2">
    <location>
        <begin position="1"/>
        <end position="21"/>
    </location>
</feature>
<name>A0ABV4U5V8_9BACT</name>
<evidence type="ECO:0000313" key="3">
    <source>
        <dbReference type="EMBL" id="MFA9478323.1"/>
    </source>
</evidence>
<dbReference type="EMBL" id="JBGUBD010000004">
    <property type="protein sequence ID" value="MFA9478323.1"/>
    <property type="molecule type" value="Genomic_DNA"/>
</dbReference>
<dbReference type="Proteomes" id="UP001575105">
    <property type="component" value="Unassembled WGS sequence"/>
</dbReference>
<protein>
    <submittedName>
        <fullName evidence="3">DUF4838 domain-containing protein</fullName>
    </submittedName>
</protein>